<proteinExistence type="predicted"/>
<evidence type="ECO:0000256" key="2">
    <source>
        <dbReference type="SAM" id="SignalP"/>
    </source>
</evidence>
<sequence>MFARMTLAAFTAAGAATLALAQTNITADVCADPAAFTSCTTKTLADSKACIDMCSGSKICVLGCGCAMYQGYMNCVAESCWNQAYSCEYDKLVAMYFAQCPTASEPIPFWPAPDHAPGGCSCNLGKVLQATVNAQKEFSACLTNTSTTNVIELSNKDTACGCCEVSAGLSAMYETCPDTVPADMGADLWLQASTVYGAVVHWDSCGSVLDAYDCGSLGFAPPSSNSSTFYKPDSLPPNGTQTLYNTGAANALTAPPSGTVFTWSQSSVTYTVTASPWKNNQVKATGTGSAGTAGATGAGAASAATTGSTKNGAAASRQLSLGNPAVWIPAVAVVAKLVLDQ</sequence>
<dbReference type="Proteomes" id="UP000215305">
    <property type="component" value="Unassembled WGS sequence"/>
</dbReference>
<dbReference type="AlphaFoldDB" id="A0A397GH58"/>
<dbReference type="GeneID" id="38122510"/>
<evidence type="ECO:0000313" key="3">
    <source>
        <dbReference type="EMBL" id="RHZ49174.1"/>
    </source>
</evidence>
<feature type="compositionally biased region" description="Gly residues" evidence="1">
    <location>
        <begin position="288"/>
        <end position="297"/>
    </location>
</feature>
<feature type="chain" id="PRO_5017413739" description="Extracellular membrane protein CFEM domain-containing protein" evidence="2">
    <location>
        <begin position="22"/>
        <end position="341"/>
    </location>
</feature>
<reference evidence="3" key="1">
    <citation type="submission" date="2018-08" db="EMBL/GenBank/DDBJ databases">
        <title>Draft genome sequence of azole-resistant Aspergillus thermomutatus (Neosartorya pseudofischeri) strain HMR AF 39, isolated from a human nasal aspirate.</title>
        <authorList>
            <person name="Parent-Michaud M."/>
            <person name="Dufresne P.J."/>
            <person name="Fournier E."/>
            <person name="Martineau C."/>
            <person name="Moreira S."/>
            <person name="Perkins V."/>
            <person name="De Repentigny L."/>
            <person name="Dufresne S.F."/>
        </authorList>
    </citation>
    <scope>NUCLEOTIDE SEQUENCE [LARGE SCALE GENOMIC DNA]</scope>
    <source>
        <strain evidence="3">HMR AF 39</strain>
    </source>
</reference>
<dbReference type="VEuPathDB" id="FungiDB:CDV56_100536"/>
<protein>
    <recommendedName>
        <fullName evidence="5">Extracellular membrane protein CFEM domain-containing protein</fullName>
    </recommendedName>
</protein>
<evidence type="ECO:0000313" key="4">
    <source>
        <dbReference type="Proteomes" id="UP000215305"/>
    </source>
</evidence>
<name>A0A397GH58_ASPTH</name>
<dbReference type="RefSeq" id="XP_026612244.1">
    <property type="nucleotide sequence ID" value="XM_026754155.1"/>
</dbReference>
<feature type="compositionally biased region" description="Low complexity" evidence="1">
    <location>
        <begin position="298"/>
        <end position="308"/>
    </location>
</feature>
<evidence type="ECO:0000256" key="1">
    <source>
        <dbReference type="SAM" id="MobiDB-lite"/>
    </source>
</evidence>
<organism evidence="3 4">
    <name type="scientific">Aspergillus thermomutatus</name>
    <name type="common">Neosartorya pseudofischeri</name>
    <dbReference type="NCBI Taxonomy" id="41047"/>
    <lineage>
        <taxon>Eukaryota</taxon>
        <taxon>Fungi</taxon>
        <taxon>Dikarya</taxon>
        <taxon>Ascomycota</taxon>
        <taxon>Pezizomycotina</taxon>
        <taxon>Eurotiomycetes</taxon>
        <taxon>Eurotiomycetidae</taxon>
        <taxon>Eurotiales</taxon>
        <taxon>Aspergillaceae</taxon>
        <taxon>Aspergillus</taxon>
        <taxon>Aspergillus subgen. Fumigati</taxon>
    </lineage>
</organism>
<comment type="caution">
    <text evidence="3">The sequence shown here is derived from an EMBL/GenBank/DDBJ whole genome shotgun (WGS) entry which is preliminary data.</text>
</comment>
<dbReference type="OrthoDB" id="3538998at2759"/>
<evidence type="ECO:0008006" key="5">
    <source>
        <dbReference type="Google" id="ProtNLM"/>
    </source>
</evidence>
<feature type="signal peptide" evidence="2">
    <location>
        <begin position="1"/>
        <end position="21"/>
    </location>
</feature>
<dbReference type="EMBL" id="NKHU02000183">
    <property type="protein sequence ID" value="RHZ49174.1"/>
    <property type="molecule type" value="Genomic_DNA"/>
</dbReference>
<keyword evidence="4" id="KW-1185">Reference proteome</keyword>
<keyword evidence="2" id="KW-0732">Signal</keyword>
<feature type="region of interest" description="Disordered" evidence="1">
    <location>
        <begin position="287"/>
        <end position="308"/>
    </location>
</feature>
<accession>A0A397GH58</accession>
<gene>
    <name evidence="3" type="ORF">CDV56_100536</name>
</gene>